<evidence type="ECO:0000313" key="2">
    <source>
        <dbReference type="EMBL" id="KAF6765338.1"/>
    </source>
</evidence>
<dbReference type="EMBL" id="JACGCI010000002">
    <property type="protein sequence ID" value="KAF6765338.1"/>
    <property type="molecule type" value="Genomic_DNA"/>
</dbReference>
<sequence length="588" mass="67066">MPEIVEGFAHFLTAKWALDLFGDSSRCVQAIWADFTAKESAAAEIPHGMVQKLTPGTRIRRGTHRRQTPVLAAELQDVPDNLSRIEITDLEIKDVHHSVRALIVDLGPLWLRLAYLTHTAVQVYRKDRWEELLVVPSTLRKFSIGLAFECEDFVLAFASMDKLFQPIWATTRAGLSVKTGEIEPPCVLNEYLRFLEGVADWIHTRWRLERQDFAVNAIREANDVFIGIGAYTINEVFFLAGIPIGIRECDLFGCPSRCSRFLEAYWAFAYRAENALPSFLRPALDAGMLAPDSNGRQSYPERFLRIYGKPDLSLPRSIVELANEHNQTVESIHKQVIDGYWYRSEWIEFLPDPFEPAYLLDALHSPLKGNIYLSHLIWGDEEWERIRVHHNLPEPARTDPITEMYSKLGVLNSFTYLRSPRDVSSVFADLSDRHRYPIKSYAMSTSKKGCLWSLIRLYPETSRADERDKSSAFAQEEDPEANAFSKQSSENGVAVGPLEYASNGRVYIAGKRTIVAPIRGHLSAELRESDVKRIATSQWRKEWEAKEVAKLVTAAQKAGRDFKLSDFRKSVKSRTLSAAECKQRFHRN</sequence>
<proteinExistence type="predicted"/>
<dbReference type="Proteomes" id="UP000521943">
    <property type="component" value="Unassembled WGS sequence"/>
</dbReference>
<name>A0A8H6IIZ8_9AGAR</name>
<organism evidence="2 3">
    <name type="scientific">Ephemerocybe angulata</name>
    <dbReference type="NCBI Taxonomy" id="980116"/>
    <lineage>
        <taxon>Eukaryota</taxon>
        <taxon>Fungi</taxon>
        <taxon>Dikarya</taxon>
        <taxon>Basidiomycota</taxon>
        <taxon>Agaricomycotina</taxon>
        <taxon>Agaricomycetes</taxon>
        <taxon>Agaricomycetidae</taxon>
        <taxon>Agaricales</taxon>
        <taxon>Agaricineae</taxon>
        <taxon>Psathyrellaceae</taxon>
        <taxon>Ephemerocybe</taxon>
    </lineage>
</organism>
<evidence type="ECO:0000313" key="3">
    <source>
        <dbReference type="Proteomes" id="UP000521943"/>
    </source>
</evidence>
<keyword evidence="3" id="KW-1185">Reference proteome</keyword>
<evidence type="ECO:0000256" key="1">
    <source>
        <dbReference type="SAM" id="MobiDB-lite"/>
    </source>
</evidence>
<reference evidence="2 3" key="1">
    <citation type="submission" date="2020-07" db="EMBL/GenBank/DDBJ databases">
        <title>Comparative genomics of pyrophilous fungi reveals a link between fire events and developmental genes.</title>
        <authorList>
            <consortium name="DOE Joint Genome Institute"/>
            <person name="Steindorff A.S."/>
            <person name="Carver A."/>
            <person name="Calhoun S."/>
            <person name="Stillman K."/>
            <person name="Liu H."/>
            <person name="Lipzen A."/>
            <person name="Pangilinan J."/>
            <person name="Labutti K."/>
            <person name="Bruns T.D."/>
            <person name="Grigoriev I.V."/>
        </authorList>
    </citation>
    <scope>NUCLEOTIDE SEQUENCE [LARGE SCALE GENOMIC DNA]</scope>
    <source>
        <strain evidence="2 3">CBS 144469</strain>
    </source>
</reference>
<comment type="caution">
    <text evidence="2">The sequence shown here is derived from an EMBL/GenBank/DDBJ whole genome shotgun (WGS) entry which is preliminary data.</text>
</comment>
<gene>
    <name evidence="2" type="ORF">DFP72DRAFT_1162317</name>
</gene>
<dbReference type="OrthoDB" id="3268838at2759"/>
<dbReference type="AlphaFoldDB" id="A0A8H6IIZ8"/>
<accession>A0A8H6IIZ8</accession>
<protein>
    <submittedName>
        <fullName evidence="2">Uncharacterized protein</fullName>
    </submittedName>
</protein>
<feature type="region of interest" description="Disordered" evidence="1">
    <location>
        <begin position="466"/>
        <end position="488"/>
    </location>
</feature>